<dbReference type="SUPFAM" id="SSF51011">
    <property type="entry name" value="Glycosyl hydrolase domain"/>
    <property type="match status" value="1"/>
</dbReference>
<dbReference type="RefSeq" id="WP_084970449.1">
    <property type="nucleotide sequence ID" value="NZ_CP026378.1"/>
</dbReference>
<keyword evidence="3" id="KW-0479">Metal-binding</keyword>
<dbReference type="InterPro" id="IPR006047">
    <property type="entry name" value="GH13_cat_dom"/>
</dbReference>
<dbReference type="InterPro" id="IPR013776">
    <property type="entry name" value="A-amylase_thermo"/>
</dbReference>
<evidence type="ECO:0000256" key="2">
    <source>
        <dbReference type="ARBA" id="ARBA00008061"/>
    </source>
</evidence>
<reference evidence="8 9" key="1">
    <citation type="submission" date="2018-01" db="EMBL/GenBank/DDBJ databases">
        <title>Complete and assembled Genome of Pantoea calida DSM22759T.</title>
        <authorList>
            <person name="Stevens M.J.A."/>
            <person name="Zurfluh K."/>
            <person name="Stephan R."/>
        </authorList>
    </citation>
    <scope>NUCLEOTIDE SEQUENCE [LARGE SCALE GENOMIC DNA]</scope>
    <source>
        <strain evidence="8 9">DSM 22759</strain>
    </source>
</reference>
<evidence type="ECO:0000313" key="8">
    <source>
        <dbReference type="EMBL" id="AUY25721.1"/>
    </source>
</evidence>
<gene>
    <name evidence="8" type="ORF">C2E16_12905</name>
</gene>
<dbReference type="Gene3D" id="3.20.20.80">
    <property type="entry name" value="Glycosidases"/>
    <property type="match status" value="1"/>
</dbReference>
<evidence type="ECO:0000256" key="3">
    <source>
        <dbReference type="ARBA" id="ARBA00022723"/>
    </source>
</evidence>
<keyword evidence="4" id="KW-0378">Hydrolase</keyword>
<dbReference type="CDD" id="cd11318">
    <property type="entry name" value="AmyAc_bac_fung_AmyA"/>
    <property type="match status" value="1"/>
</dbReference>
<evidence type="ECO:0000313" key="9">
    <source>
        <dbReference type="Proteomes" id="UP000237673"/>
    </source>
</evidence>
<dbReference type="PANTHER" id="PTHR43447">
    <property type="entry name" value="ALPHA-AMYLASE"/>
    <property type="match status" value="1"/>
</dbReference>
<dbReference type="GeneID" id="84632041"/>
<dbReference type="NCBIfam" id="NF006968">
    <property type="entry name" value="PRK09441.1-1"/>
    <property type="match status" value="1"/>
</dbReference>
<proteinExistence type="inferred from homology"/>
<evidence type="ECO:0000259" key="7">
    <source>
        <dbReference type="SMART" id="SM00642"/>
    </source>
</evidence>
<dbReference type="PIRSF" id="PIRSF001021">
    <property type="entry name" value="Alph-amls_thrmst"/>
    <property type="match status" value="1"/>
</dbReference>
<evidence type="ECO:0000256" key="1">
    <source>
        <dbReference type="ARBA" id="ARBA00001913"/>
    </source>
</evidence>
<keyword evidence="9" id="KW-1185">Reference proteome</keyword>
<dbReference type="Gene3D" id="2.40.30.140">
    <property type="match status" value="1"/>
</dbReference>
<organism evidence="8 9">
    <name type="scientific">Mixta calida</name>
    <dbReference type="NCBI Taxonomy" id="665913"/>
    <lineage>
        <taxon>Bacteria</taxon>
        <taxon>Pseudomonadati</taxon>
        <taxon>Pseudomonadota</taxon>
        <taxon>Gammaproteobacteria</taxon>
        <taxon>Enterobacterales</taxon>
        <taxon>Erwiniaceae</taxon>
        <taxon>Mixta</taxon>
    </lineage>
</organism>
<dbReference type="Proteomes" id="UP000237673">
    <property type="component" value="Chromosome"/>
</dbReference>
<dbReference type="Pfam" id="PF00128">
    <property type="entry name" value="Alpha-amylase"/>
    <property type="match status" value="1"/>
</dbReference>
<dbReference type="NCBIfam" id="NF006969">
    <property type="entry name" value="PRK09441.1-2"/>
    <property type="match status" value="1"/>
</dbReference>
<sequence length="497" mass="56579">MHNPTLLQFFHWYYPDGGQLWPEAAERAAWLADIGITSVWLPPCYKGESGACSPGYDAYDLFDLGEFDQKGARATKYGDKQQLLKAVETLRSHNLGVLLDVVLNHKMGADEKERIRVNRVNPDNRDEIDGEAIEAEAWTRFTFPARAGKYSRFIWDYKCFSGVDHIENPDENGIFKIINDYTDDGWSEQVDDELGNFDYLMGANTDFRNRAVAEELKYWARWIMNELPCTGFRLDAVKHIPAWFYKQWITHIEEVAPQPMFIVAEYWSHDVEKLLRYLHQVDHKTQLFDAPLQLNFHHASTRGADYDLRTIFNATLTERDPFHAVTLVANHDTQPLQSLEAPVEPWFKPLAYALILLREQGVPTVFYPDLFGARYQDDGDTGEQYTVEMPAVAELEALIRARQRYAHGAQTDYFDHVNCIAFSRSGTAEHPGCVVVLSNGDDGEKQVTLGATFAGSAWHDYLGHRQEEVTLDESGGALFYCNAGSVSVWVKADTLEA</sequence>
<protein>
    <submittedName>
        <fullName evidence="8">Alpha-amylase</fullName>
    </submittedName>
</protein>
<keyword evidence="6" id="KW-0326">Glycosidase</keyword>
<evidence type="ECO:0000256" key="6">
    <source>
        <dbReference type="ARBA" id="ARBA00023295"/>
    </source>
</evidence>
<evidence type="ECO:0000256" key="5">
    <source>
        <dbReference type="ARBA" id="ARBA00023277"/>
    </source>
</evidence>
<dbReference type="SUPFAM" id="SSF51445">
    <property type="entry name" value="(Trans)glycosidases"/>
    <property type="match status" value="1"/>
</dbReference>
<dbReference type="SMART" id="SM00642">
    <property type="entry name" value="Aamy"/>
    <property type="match status" value="1"/>
</dbReference>
<comment type="similarity">
    <text evidence="2">Belongs to the glycosyl hydrolase 13 family.</text>
</comment>
<name>A0ABN5HAY3_9GAMM</name>
<accession>A0ABN5HAY3</accession>
<dbReference type="InterPro" id="IPR017853">
    <property type="entry name" value="GH"/>
</dbReference>
<evidence type="ECO:0000256" key="4">
    <source>
        <dbReference type="ARBA" id="ARBA00022801"/>
    </source>
</evidence>
<comment type="cofactor">
    <cofactor evidence="1">
        <name>Ca(2+)</name>
        <dbReference type="ChEBI" id="CHEBI:29108"/>
    </cofactor>
</comment>
<dbReference type="EMBL" id="CP026378">
    <property type="protein sequence ID" value="AUY25721.1"/>
    <property type="molecule type" value="Genomic_DNA"/>
</dbReference>
<dbReference type="Gene3D" id="2.60.40.1180">
    <property type="entry name" value="Golgi alpha-mannosidase II"/>
    <property type="match status" value="1"/>
</dbReference>
<keyword evidence="5" id="KW-0119">Carbohydrate metabolism</keyword>
<feature type="domain" description="Glycosyl hydrolase family 13 catalytic" evidence="7">
    <location>
        <begin position="4"/>
        <end position="402"/>
    </location>
</feature>
<dbReference type="InterPro" id="IPR013780">
    <property type="entry name" value="Glyco_hydro_b"/>
</dbReference>